<organism evidence="1">
    <name type="scientific">virus sp. ctmTa7</name>
    <dbReference type="NCBI Taxonomy" id="2828255"/>
    <lineage>
        <taxon>Viruses</taxon>
    </lineage>
</organism>
<name>A0A8S5RCT8_9VIRU</name>
<protein>
    <submittedName>
        <fullName evidence="1">Oxidoreductase</fullName>
    </submittedName>
</protein>
<reference evidence="1" key="1">
    <citation type="journal article" date="2021" name="Proc. Natl. Acad. Sci. U.S.A.">
        <title>A Catalog of Tens of Thousands of Viruses from Human Metagenomes Reveals Hidden Associations with Chronic Diseases.</title>
        <authorList>
            <person name="Tisza M.J."/>
            <person name="Buck C.B."/>
        </authorList>
    </citation>
    <scope>NUCLEOTIDE SEQUENCE</scope>
    <source>
        <strain evidence="1">CtmTa7</strain>
    </source>
</reference>
<sequence>MGTKLSTAFIFRQARLRSISFNTNIKMKRRQLIDYYYW</sequence>
<accession>A0A8S5RCT8</accession>
<evidence type="ECO:0000313" key="1">
    <source>
        <dbReference type="EMBL" id="DAE28788.1"/>
    </source>
</evidence>
<proteinExistence type="predicted"/>
<dbReference type="EMBL" id="BK059091">
    <property type="protein sequence ID" value="DAE28788.1"/>
    <property type="molecule type" value="Genomic_DNA"/>
</dbReference>